<dbReference type="Proteomes" id="UP000239589">
    <property type="component" value="Unassembled WGS sequence"/>
</dbReference>
<proteinExistence type="predicted"/>
<accession>A0A2S6CYH1</accession>
<evidence type="ECO:0000256" key="1">
    <source>
        <dbReference type="SAM" id="Phobius"/>
    </source>
</evidence>
<dbReference type="EMBL" id="PGEM01000024">
    <property type="protein sequence ID" value="PPJ64640.1"/>
    <property type="molecule type" value="Genomic_DNA"/>
</dbReference>
<dbReference type="RefSeq" id="WP_104386451.1">
    <property type="nucleotide sequence ID" value="NZ_PGEM01000024.1"/>
</dbReference>
<gene>
    <name evidence="2" type="ORF">CUN59_03080</name>
</gene>
<name>A0A2S6CYH1_9CYAN</name>
<reference evidence="2 3" key="1">
    <citation type="submission" date="2018-02" db="EMBL/GenBank/DDBJ databases">
        <title>Discovery of a pederin family compound in a non-symbiotic bloom-forming cyanobacterium.</title>
        <authorList>
            <person name="Kust A."/>
            <person name="Mares J."/>
            <person name="Jokela J."/>
            <person name="Urajova P."/>
            <person name="Hajek J."/>
            <person name="Saurav K."/>
            <person name="Voracova K."/>
            <person name="Fewer D.P."/>
            <person name="Haapaniemi E."/>
            <person name="Permi P."/>
            <person name="Rehakova K."/>
            <person name="Sivonen K."/>
            <person name="Hrouzek P."/>
        </authorList>
    </citation>
    <scope>NUCLEOTIDE SEQUENCE [LARGE SCALE GENOMIC DNA]</scope>
    <source>
        <strain evidence="2 3">CHARLIE-1</strain>
    </source>
</reference>
<keyword evidence="3" id="KW-1185">Reference proteome</keyword>
<keyword evidence="1" id="KW-0812">Transmembrane</keyword>
<keyword evidence="1" id="KW-0472">Membrane</keyword>
<feature type="transmembrane region" description="Helical" evidence="1">
    <location>
        <begin position="36"/>
        <end position="54"/>
    </location>
</feature>
<protein>
    <submittedName>
        <fullName evidence="2">Uncharacterized protein</fullName>
    </submittedName>
</protein>
<sequence length="136" mass="16255">MDKPQEPQIQPEELVLDPNFAQQIQKLHRLILYGRWLLVVCLWICIAPFCLWNLRTEISLLHEYFTWVGLRYTIIFHPLSSLGLSFCIAMTTSVLVWQSRNIIWGLPLEEQQHLQKQVYRIRQQGSSHPLWKWICK</sequence>
<dbReference type="AlphaFoldDB" id="A0A2S6CYH1"/>
<organism evidence="2 3">
    <name type="scientific">Cuspidothrix issatschenkoi CHARLIE-1</name>
    <dbReference type="NCBI Taxonomy" id="2052836"/>
    <lineage>
        <taxon>Bacteria</taxon>
        <taxon>Bacillati</taxon>
        <taxon>Cyanobacteriota</taxon>
        <taxon>Cyanophyceae</taxon>
        <taxon>Nostocales</taxon>
        <taxon>Aphanizomenonaceae</taxon>
        <taxon>Cuspidothrix</taxon>
    </lineage>
</organism>
<dbReference type="OrthoDB" id="425848at2"/>
<keyword evidence="1" id="KW-1133">Transmembrane helix</keyword>
<feature type="transmembrane region" description="Helical" evidence="1">
    <location>
        <begin position="74"/>
        <end position="97"/>
    </location>
</feature>
<evidence type="ECO:0000313" key="3">
    <source>
        <dbReference type="Proteomes" id="UP000239589"/>
    </source>
</evidence>
<comment type="caution">
    <text evidence="2">The sequence shown here is derived from an EMBL/GenBank/DDBJ whole genome shotgun (WGS) entry which is preliminary data.</text>
</comment>
<evidence type="ECO:0000313" key="2">
    <source>
        <dbReference type="EMBL" id="PPJ64640.1"/>
    </source>
</evidence>